<keyword evidence="3" id="KW-1185">Reference proteome</keyword>
<evidence type="ECO:0008006" key="4">
    <source>
        <dbReference type="Google" id="ProtNLM"/>
    </source>
</evidence>
<organism evidence="2 3">
    <name type="scientific">Streptomyces gossypii</name>
    <dbReference type="NCBI Taxonomy" id="2883101"/>
    <lineage>
        <taxon>Bacteria</taxon>
        <taxon>Bacillati</taxon>
        <taxon>Actinomycetota</taxon>
        <taxon>Actinomycetes</taxon>
        <taxon>Kitasatosporales</taxon>
        <taxon>Streptomycetaceae</taxon>
        <taxon>Streptomyces</taxon>
    </lineage>
</organism>
<keyword evidence="1" id="KW-0812">Transmembrane</keyword>
<reference evidence="2 3" key="1">
    <citation type="submission" date="2021-10" db="EMBL/GenBank/DDBJ databases">
        <title>Streptomyces gossypii sp. nov., isolated from soil collected from cotton field.</title>
        <authorList>
            <person name="Ge X."/>
            <person name="Chen X."/>
            <person name="Liu W."/>
        </authorList>
    </citation>
    <scope>NUCLEOTIDE SEQUENCE [LARGE SCALE GENOMIC DNA]</scope>
    <source>
        <strain evidence="2 3">N2-109</strain>
    </source>
</reference>
<dbReference type="Proteomes" id="UP001156389">
    <property type="component" value="Unassembled WGS sequence"/>
</dbReference>
<protein>
    <recommendedName>
        <fullName evidence="4">Integral membrane protein</fullName>
    </recommendedName>
</protein>
<keyword evidence="1" id="KW-0472">Membrane</keyword>
<evidence type="ECO:0000256" key="1">
    <source>
        <dbReference type="SAM" id="Phobius"/>
    </source>
</evidence>
<evidence type="ECO:0000313" key="3">
    <source>
        <dbReference type="Proteomes" id="UP001156389"/>
    </source>
</evidence>
<name>A0ABT2JTE3_9ACTN</name>
<comment type="caution">
    <text evidence="2">The sequence shown here is derived from an EMBL/GenBank/DDBJ whole genome shotgun (WGS) entry which is preliminary data.</text>
</comment>
<gene>
    <name evidence="2" type="ORF">LHJ74_14625</name>
</gene>
<dbReference type="RefSeq" id="WP_260218453.1">
    <property type="nucleotide sequence ID" value="NZ_JAJAGO010000006.1"/>
</dbReference>
<dbReference type="EMBL" id="JAJAGO010000006">
    <property type="protein sequence ID" value="MCT2591128.1"/>
    <property type="molecule type" value="Genomic_DNA"/>
</dbReference>
<keyword evidence="1" id="KW-1133">Transmembrane helix</keyword>
<feature type="transmembrane region" description="Helical" evidence="1">
    <location>
        <begin position="92"/>
        <end position="112"/>
    </location>
</feature>
<sequence length="128" mass="13215">MLEIGLHGLSLLLTVLVVAAVKKGGQTIGPAAGLAAGVAMAYAYARTGRPWSILAEKAQEMTATGGAEFGVVPAAVALSLYAWWWYTRPKLLGSVVLGFLLMTAASASSGLWKEITSVVGSFITIFAG</sequence>
<accession>A0ABT2JTE3</accession>
<feature type="transmembrane region" description="Helical" evidence="1">
    <location>
        <begin position="66"/>
        <end position="86"/>
    </location>
</feature>
<proteinExistence type="predicted"/>
<feature type="transmembrane region" description="Helical" evidence="1">
    <location>
        <begin position="29"/>
        <end position="45"/>
    </location>
</feature>
<evidence type="ECO:0000313" key="2">
    <source>
        <dbReference type="EMBL" id="MCT2591128.1"/>
    </source>
</evidence>